<dbReference type="InterPro" id="IPR016477">
    <property type="entry name" value="Fructo-/Ketosamine-3-kinase"/>
</dbReference>
<dbReference type="Gene3D" id="3.90.1200.10">
    <property type="match status" value="1"/>
</dbReference>
<keyword evidence="3" id="KW-1185">Reference proteome</keyword>
<dbReference type="GO" id="GO:0016301">
    <property type="term" value="F:kinase activity"/>
    <property type="evidence" value="ECO:0007669"/>
    <property type="project" value="UniProtKB-KW"/>
</dbReference>
<gene>
    <name evidence="2" type="ORF">NEA10_17800</name>
</gene>
<evidence type="ECO:0000313" key="2">
    <source>
        <dbReference type="EMBL" id="USR93221.1"/>
    </source>
</evidence>
<proteinExistence type="inferred from homology"/>
<sequence>MWEQIAAEISQATGEPFNISQNRSVGGGCINQSSTLSDGERTFFIKLNQASTLDMFIAEAVGVKEMWETHTIRVPKPICWGTAGNSAYLVMEYLDLQGRGGGSGVWQEMGRKLAQMHRTGTRDRFGWDRSNTIGATPQMNPWTEDWAEFFAEHRIGFQLRLAARKGMRFTGADELVETIPQLLAGHTPIASIVHGDLWGGNASVTAEGEPVIFDPATYYGDREVDIAMTELFGGFPAAFYQGYNQEWPLDDGYDRRKTLYNLYHIINHYNLFGGGYGSQAQSMIRTLLR</sequence>
<dbReference type="PANTHER" id="PTHR12149">
    <property type="entry name" value="FRUCTOSAMINE 3 KINASE-RELATED PROTEIN"/>
    <property type="match status" value="1"/>
</dbReference>
<dbReference type="Gene3D" id="3.30.200.20">
    <property type="entry name" value="Phosphorylase Kinase, domain 1"/>
    <property type="match status" value="1"/>
</dbReference>
<dbReference type="RefSeq" id="WP_252665400.1">
    <property type="nucleotide sequence ID" value="NZ_CP098611.1"/>
</dbReference>
<evidence type="ECO:0000313" key="3">
    <source>
        <dbReference type="Proteomes" id="UP001056708"/>
    </source>
</evidence>
<dbReference type="EMBL" id="CP098611">
    <property type="protein sequence ID" value="USR93221.1"/>
    <property type="molecule type" value="Genomic_DNA"/>
</dbReference>
<accession>A0ABY5AY33</accession>
<dbReference type="InterPro" id="IPR011009">
    <property type="entry name" value="Kinase-like_dom_sf"/>
</dbReference>
<evidence type="ECO:0000256" key="1">
    <source>
        <dbReference type="PIRNR" id="PIRNR006221"/>
    </source>
</evidence>
<dbReference type="PIRSF" id="PIRSF006221">
    <property type="entry name" value="Ketosamine-3-kinase"/>
    <property type="match status" value="1"/>
</dbReference>
<keyword evidence="1 2" id="KW-0418">Kinase</keyword>
<organism evidence="2 3">
    <name type="scientific">Phormidium yuhuli AB48</name>
    <dbReference type="NCBI Taxonomy" id="2940671"/>
    <lineage>
        <taxon>Bacteria</taxon>
        <taxon>Bacillati</taxon>
        <taxon>Cyanobacteriota</taxon>
        <taxon>Cyanophyceae</taxon>
        <taxon>Oscillatoriophycideae</taxon>
        <taxon>Oscillatoriales</taxon>
        <taxon>Oscillatoriaceae</taxon>
        <taxon>Phormidium</taxon>
        <taxon>Phormidium yuhuli</taxon>
    </lineage>
</organism>
<keyword evidence="1" id="KW-0808">Transferase</keyword>
<dbReference type="Proteomes" id="UP001056708">
    <property type="component" value="Chromosome"/>
</dbReference>
<comment type="similarity">
    <text evidence="1">Belongs to the fructosamine kinase family.</text>
</comment>
<dbReference type="Pfam" id="PF03881">
    <property type="entry name" value="Fructosamin_kin"/>
    <property type="match status" value="1"/>
</dbReference>
<dbReference type="SUPFAM" id="SSF56112">
    <property type="entry name" value="Protein kinase-like (PK-like)"/>
    <property type="match status" value="1"/>
</dbReference>
<reference evidence="2" key="1">
    <citation type="submission" date="2022-06" db="EMBL/GenBank/DDBJ databases">
        <title>Genome sequence of Phormidium yuhuli AB48 isolated from an industrial photobioreactor environment.</title>
        <authorList>
            <person name="Qiu Y."/>
            <person name="Noonan A.J.C."/>
            <person name="Dofher K."/>
            <person name="Koch M."/>
            <person name="Kieft B."/>
            <person name="Lin X."/>
            <person name="Ziels R.M."/>
            <person name="Hallam S.J."/>
        </authorList>
    </citation>
    <scope>NUCLEOTIDE SEQUENCE</scope>
    <source>
        <strain evidence="2">AB48</strain>
    </source>
</reference>
<protein>
    <submittedName>
        <fullName evidence="2">Fructosamine kinase family protein</fullName>
    </submittedName>
</protein>
<dbReference type="PANTHER" id="PTHR12149:SF8">
    <property type="entry name" value="PROTEIN-RIBULOSAMINE 3-KINASE"/>
    <property type="match status" value="1"/>
</dbReference>
<name>A0ABY5AY33_9CYAN</name>